<dbReference type="EMBL" id="JAFBCY010000003">
    <property type="protein sequence ID" value="MBM7852387.1"/>
    <property type="molecule type" value="Genomic_DNA"/>
</dbReference>
<dbReference type="PANTHER" id="PTHR47495">
    <property type="entry name" value="ALDEHYDE DEHYDROGENASE"/>
    <property type="match status" value="1"/>
</dbReference>
<reference evidence="2" key="1">
    <citation type="journal article" date="2014" name="Int. J. Syst. Evol. Microbiol.">
        <title>Complete genome sequence of Corynebacterium casei LMG S-19264T (=DSM 44701T), isolated from a smear-ripened cheese.</title>
        <authorList>
            <consortium name="US DOE Joint Genome Institute (JGI-PGF)"/>
            <person name="Walter F."/>
            <person name="Albersmeier A."/>
            <person name="Kalinowski J."/>
            <person name="Ruckert C."/>
        </authorList>
    </citation>
    <scope>NUCLEOTIDE SEQUENCE</scope>
    <source>
        <strain evidence="2">VKM B-1606</strain>
    </source>
</reference>
<dbReference type="Gene3D" id="3.90.1170.50">
    <property type="entry name" value="Aldehyde oxidase/xanthine dehydrogenase, a/b hammerhead"/>
    <property type="match status" value="1"/>
</dbReference>
<dbReference type="InterPro" id="IPR037165">
    <property type="entry name" value="AldOxase/xan_DH_Mopterin-bd_sf"/>
</dbReference>
<evidence type="ECO:0000313" key="4">
    <source>
        <dbReference type="Proteomes" id="UP000758856"/>
    </source>
</evidence>
<dbReference type="PANTHER" id="PTHR47495:SF2">
    <property type="entry name" value="ALDEHYDE DEHYDROGENASE"/>
    <property type="match status" value="1"/>
</dbReference>
<dbReference type="Gene3D" id="3.30.365.10">
    <property type="entry name" value="Aldehyde oxidase/xanthine dehydrogenase, molybdopterin binding domain"/>
    <property type="match status" value="3"/>
</dbReference>
<dbReference type="GO" id="GO:0047121">
    <property type="term" value="F:isoquinoline 1-oxidoreductase activity"/>
    <property type="evidence" value="ECO:0007669"/>
    <property type="project" value="UniProtKB-EC"/>
</dbReference>
<dbReference type="SUPFAM" id="SSF54665">
    <property type="entry name" value="CO dehydrogenase molybdoprotein N-domain-like"/>
    <property type="match status" value="1"/>
</dbReference>
<keyword evidence="3" id="KW-0560">Oxidoreductase</keyword>
<dbReference type="EMBL" id="BSFF01000003">
    <property type="protein sequence ID" value="GLK56596.1"/>
    <property type="molecule type" value="Genomic_DNA"/>
</dbReference>
<dbReference type="Proteomes" id="UP001143400">
    <property type="component" value="Unassembled WGS sequence"/>
</dbReference>
<dbReference type="InterPro" id="IPR008274">
    <property type="entry name" value="AldOxase/xan_DH_MoCoBD1"/>
</dbReference>
<dbReference type="SMART" id="SM01008">
    <property type="entry name" value="Ald_Xan_dh_C"/>
    <property type="match status" value="1"/>
</dbReference>
<reference evidence="3 4" key="2">
    <citation type="submission" date="2021-01" db="EMBL/GenBank/DDBJ databases">
        <title>Genomic Encyclopedia of Type Strains, Phase IV (KMG-IV): sequencing the most valuable type-strain genomes for metagenomic binning, comparative biology and taxonomic classification.</title>
        <authorList>
            <person name="Goeker M."/>
        </authorList>
    </citation>
    <scope>NUCLEOTIDE SEQUENCE [LARGE SCALE GENOMIC DNA]</scope>
    <source>
        <strain evidence="3 4">DSM 6130</strain>
    </source>
</reference>
<feature type="domain" description="Aldehyde oxidase/xanthine dehydrogenase a/b hammerhead" evidence="1">
    <location>
        <begin position="30"/>
        <end position="108"/>
    </location>
</feature>
<dbReference type="InterPro" id="IPR036856">
    <property type="entry name" value="Ald_Oxase/Xan_DH_a/b_sf"/>
</dbReference>
<name>A0A9W6IU47_9HYPH</name>
<dbReference type="EC" id="1.3.99.16" evidence="3"/>
<evidence type="ECO:0000313" key="3">
    <source>
        <dbReference type="EMBL" id="MBM7852387.1"/>
    </source>
</evidence>
<organism evidence="2 5">
    <name type="scientific">Methylopila capsulata</name>
    <dbReference type="NCBI Taxonomy" id="61654"/>
    <lineage>
        <taxon>Bacteria</taxon>
        <taxon>Pseudomonadati</taxon>
        <taxon>Pseudomonadota</taxon>
        <taxon>Alphaproteobacteria</taxon>
        <taxon>Hyphomicrobiales</taxon>
        <taxon>Methylopilaceae</taxon>
        <taxon>Methylopila</taxon>
    </lineage>
</organism>
<reference evidence="2" key="3">
    <citation type="submission" date="2023-01" db="EMBL/GenBank/DDBJ databases">
        <authorList>
            <person name="Sun Q."/>
            <person name="Evtushenko L."/>
        </authorList>
    </citation>
    <scope>NUCLEOTIDE SEQUENCE</scope>
    <source>
        <strain evidence="2">VKM B-1606</strain>
    </source>
</reference>
<dbReference type="InterPro" id="IPR000674">
    <property type="entry name" value="Ald_Oxase/Xan_DH_a/b"/>
</dbReference>
<evidence type="ECO:0000313" key="5">
    <source>
        <dbReference type="Proteomes" id="UP001143400"/>
    </source>
</evidence>
<dbReference type="Proteomes" id="UP000758856">
    <property type="component" value="Unassembled WGS sequence"/>
</dbReference>
<protein>
    <submittedName>
        <fullName evidence="3">Isoquinoline 1-oxidoreductase beta subunit</fullName>
        <ecNumber evidence="3">1.3.99.16</ecNumber>
    </submittedName>
</protein>
<dbReference type="Pfam" id="PF02738">
    <property type="entry name" value="MoCoBD_1"/>
    <property type="match status" value="1"/>
</dbReference>
<comment type="caution">
    <text evidence="2">The sequence shown here is derived from an EMBL/GenBank/DDBJ whole genome shotgun (WGS) entry which is preliminary data.</text>
</comment>
<dbReference type="Pfam" id="PF20256">
    <property type="entry name" value="MoCoBD_2"/>
    <property type="match status" value="1"/>
</dbReference>
<dbReference type="InterPro" id="IPR052516">
    <property type="entry name" value="N-heterocyclic_Hydroxylase"/>
</dbReference>
<gene>
    <name evidence="2" type="ORF">GCM10008170_26150</name>
    <name evidence="3" type="ORF">JOD31_002629</name>
</gene>
<sequence length="538" mass="56645">MPEKPEPKARAAYRVLGKPTRRVDTAAKTDGSALFGIDAHPPGLRYAMVQASPVLGGALKNVGDAKALQVSGVRQVVSIGNAVVVVADTTWAAKKGLAALQIAWDDGAIAALATADMVAGADAALEKTGLIAAKAGDVVAAETGAAAIHEMTFRLPMMAHAAMEPLNCTAHVTADRCEVWVGCQSLTRAKAIAAEVSGLPADRVAVHNHLLGGGFGRRLEVDYVAQAVRIAKQVDGPVKVVWSREEDTRQDYYRFHNHSRVTVALDAAGAPTSWRHRIVGPNIMARFLPVFQKDGVDLDIVGGANGPYDFPNLLIEFVRNEAPAGLNTGNWRGVGATRNVFIVESVIDALARRAGQDPIAYRRPLLRSQPRMLAALDLVAEKSGWGTPLPPRTARGVALCADFASYVAMVAEAHVDEANEVTVKRIVATVDTGFAINPDIVKAQIEGGAIFGVSSALFDNVTVAKGRVEQGNFDTNRVLRMNEAPPVEVYIIESGEDPGGVGEPGTAAAIAAVANAVSAVLGRQVAALPLDAERLKEA</sequence>
<dbReference type="RefSeq" id="WP_204950781.1">
    <property type="nucleotide sequence ID" value="NZ_BSFF01000003.1"/>
</dbReference>
<evidence type="ECO:0000259" key="1">
    <source>
        <dbReference type="SMART" id="SM01008"/>
    </source>
</evidence>
<keyword evidence="4" id="KW-1185">Reference proteome</keyword>
<dbReference type="InterPro" id="IPR046867">
    <property type="entry name" value="AldOxase/xan_DH_MoCoBD2"/>
</dbReference>
<dbReference type="SUPFAM" id="SSF56003">
    <property type="entry name" value="Molybdenum cofactor-binding domain"/>
    <property type="match status" value="1"/>
</dbReference>
<proteinExistence type="predicted"/>
<evidence type="ECO:0000313" key="2">
    <source>
        <dbReference type="EMBL" id="GLK56596.1"/>
    </source>
</evidence>
<accession>A0A9W6IU47</accession>
<dbReference type="AlphaFoldDB" id="A0A9W6IU47"/>